<comment type="caution">
    <text evidence="1">The sequence shown here is derived from an EMBL/GenBank/DDBJ whole genome shotgun (WGS) entry which is preliminary data.</text>
</comment>
<dbReference type="PANTHER" id="PTHR48475:SF1">
    <property type="entry name" value="RNASE H TYPE-1 DOMAIN-CONTAINING PROTEIN"/>
    <property type="match status" value="1"/>
</dbReference>
<sequence length="79" mass="9367">MVVTYKDWHDMLPYALHRYRTSMHTYTGATPYSLVYGTEAVLPVEVEIPFLRVLAEEESDESEWVRSRLDQLNLIEEKF</sequence>
<gene>
    <name evidence="1" type="ORF">CR513_11003</name>
</gene>
<organism evidence="1 2">
    <name type="scientific">Mucuna pruriens</name>
    <name type="common">Velvet bean</name>
    <name type="synonym">Dolichos pruriens</name>
    <dbReference type="NCBI Taxonomy" id="157652"/>
    <lineage>
        <taxon>Eukaryota</taxon>
        <taxon>Viridiplantae</taxon>
        <taxon>Streptophyta</taxon>
        <taxon>Embryophyta</taxon>
        <taxon>Tracheophyta</taxon>
        <taxon>Spermatophyta</taxon>
        <taxon>Magnoliopsida</taxon>
        <taxon>eudicotyledons</taxon>
        <taxon>Gunneridae</taxon>
        <taxon>Pentapetalae</taxon>
        <taxon>rosids</taxon>
        <taxon>fabids</taxon>
        <taxon>Fabales</taxon>
        <taxon>Fabaceae</taxon>
        <taxon>Papilionoideae</taxon>
        <taxon>50 kb inversion clade</taxon>
        <taxon>NPAAA clade</taxon>
        <taxon>indigoferoid/millettioid clade</taxon>
        <taxon>Phaseoleae</taxon>
        <taxon>Mucuna</taxon>
    </lineage>
</organism>
<protein>
    <submittedName>
        <fullName evidence="1">Uncharacterized protein</fullName>
    </submittedName>
</protein>
<accession>A0A371HR85</accession>
<feature type="non-terminal residue" evidence="1">
    <location>
        <position position="1"/>
    </location>
</feature>
<name>A0A371HR85_MUCPR</name>
<reference evidence="1" key="1">
    <citation type="submission" date="2018-05" db="EMBL/GenBank/DDBJ databases">
        <title>Draft genome of Mucuna pruriens seed.</title>
        <authorList>
            <person name="Nnadi N.E."/>
            <person name="Vos R."/>
            <person name="Hasami M.H."/>
            <person name="Devisetty U.K."/>
            <person name="Aguiy J.C."/>
        </authorList>
    </citation>
    <scope>NUCLEOTIDE SEQUENCE [LARGE SCALE GENOMIC DNA]</scope>
    <source>
        <strain evidence="1">JCA_2017</strain>
    </source>
</reference>
<dbReference type="GO" id="GO:0003676">
    <property type="term" value="F:nucleic acid binding"/>
    <property type="evidence" value="ECO:0007669"/>
    <property type="project" value="InterPro"/>
</dbReference>
<evidence type="ECO:0000313" key="2">
    <source>
        <dbReference type="Proteomes" id="UP000257109"/>
    </source>
</evidence>
<dbReference type="EMBL" id="QJKJ01001927">
    <property type="protein sequence ID" value="RDY05184.1"/>
    <property type="molecule type" value="Genomic_DNA"/>
</dbReference>
<proteinExistence type="predicted"/>
<evidence type="ECO:0000313" key="1">
    <source>
        <dbReference type="EMBL" id="RDY05184.1"/>
    </source>
</evidence>
<dbReference type="OrthoDB" id="1739513at2759"/>
<dbReference type="InterPro" id="IPR036397">
    <property type="entry name" value="RNaseH_sf"/>
</dbReference>
<dbReference type="SUPFAM" id="SSF53098">
    <property type="entry name" value="Ribonuclease H-like"/>
    <property type="match status" value="1"/>
</dbReference>
<dbReference type="Gene3D" id="3.30.420.10">
    <property type="entry name" value="Ribonuclease H-like superfamily/Ribonuclease H"/>
    <property type="match status" value="1"/>
</dbReference>
<keyword evidence="2" id="KW-1185">Reference proteome</keyword>
<dbReference type="InterPro" id="IPR012337">
    <property type="entry name" value="RNaseH-like_sf"/>
</dbReference>
<dbReference type="Proteomes" id="UP000257109">
    <property type="component" value="Unassembled WGS sequence"/>
</dbReference>
<dbReference type="PANTHER" id="PTHR48475">
    <property type="entry name" value="RIBONUCLEASE H"/>
    <property type="match status" value="1"/>
</dbReference>
<dbReference type="AlphaFoldDB" id="A0A371HR85"/>